<protein>
    <submittedName>
        <fullName evidence="2">Uncharacterized protein</fullName>
    </submittedName>
</protein>
<feature type="transmembrane region" description="Helical" evidence="1">
    <location>
        <begin position="112"/>
        <end position="132"/>
    </location>
</feature>
<dbReference type="InParanoid" id="F4P7V6"/>
<feature type="transmembrane region" description="Helical" evidence="1">
    <location>
        <begin position="40"/>
        <end position="63"/>
    </location>
</feature>
<dbReference type="HOGENOM" id="CLU_1481707_0_0_1"/>
<dbReference type="EMBL" id="GL882888">
    <property type="protein sequence ID" value="EGF78729.1"/>
    <property type="molecule type" value="Genomic_DNA"/>
</dbReference>
<feature type="transmembrane region" description="Helical" evidence="1">
    <location>
        <begin position="69"/>
        <end position="92"/>
    </location>
</feature>
<dbReference type="Proteomes" id="UP000007241">
    <property type="component" value="Unassembled WGS sequence"/>
</dbReference>
<proteinExistence type="predicted"/>
<evidence type="ECO:0000256" key="1">
    <source>
        <dbReference type="SAM" id="Phobius"/>
    </source>
</evidence>
<sequence length="182" mass="19751">MTAKAKCCRFFCPKKPTCPTAYPFTTPLLPRFIRPDKMSYVATLATESCIFSSIVIYGAGVALSNVKSVAGGVTVIVSTVSFLITQILILAVSERLPRAEVVSRQNVWFKAVTYLSTVLGVISIILFIYQFASSPYIPNTCTPNLNKTMFISPGSLQLVWSFFCAGAFGFLSDLAAVVSKCC</sequence>
<accession>F4P7V6</accession>
<feature type="transmembrane region" description="Helical" evidence="1">
    <location>
        <begin position="158"/>
        <end position="178"/>
    </location>
</feature>
<organism evidence="2 3">
    <name type="scientific">Batrachochytrium dendrobatidis (strain JAM81 / FGSC 10211)</name>
    <name type="common">Frog chytrid fungus</name>
    <dbReference type="NCBI Taxonomy" id="684364"/>
    <lineage>
        <taxon>Eukaryota</taxon>
        <taxon>Fungi</taxon>
        <taxon>Fungi incertae sedis</taxon>
        <taxon>Chytridiomycota</taxon>
        <taxon>Chytridiomycota incertae sedis</taxon>
        <taxon>Chytridiomycetes</taxon>
        <taxon>Rhizophydiales</taxon>
        <taxon>Rhizophydiales incertae sedis</taxon>
        <taxon>Batrachochytrium</taxon>
    </lineage>
</organism>
<dbReference type="RefSeq" id="XP_006680724.1">
    <property type="nucleotide sequence ID" value="XM_006680661.1"/>
</dbReference>
<keyword evidence="3" id="KW-1185">Reference proteome</keyword>
<gene>
    <name evidence="2" type="ORF">BATDEDRAFT_26646</name>
</gene>
<keyword evidence="1" id="KW-0472">Membrane</keyword>
<evidence type="ECO:0000313" key="2">
    <source>
        <dbReference type="EMBL" id="EGF78729.1"/>
    </source>
</evidence>
<dbReference type="GeneID" id="18239089"/>
<keyword evidence="1" id="KW-1133">Transmembrane helix</keyword>
<dbReference type="AlphaFoldDB" id="F4P7V6"/>
<reference evidence="2 3" key="1">
    <citation type="submission" date="2009-12" db="EMBL/GenBank/DDBJ databases">
        <title>The draft genome of Batrachochytrium dendrobatidis.</title>
        <authorList>
            <consortium name="US DOE Joint Genome Institute (JGI-PGF)"/>
            <person name="Kuo A."/>
            <person name="Salamov A."/>
            <person name="Schmutz J."/>
            <person name="Lucas S."/>
            <person name="Pitluck S."/>
            <person name="Rosenblum E."/>
            <person name="Stajich J."/>
            <person name="Eisen M."/>
            <person name="Grigoriev I.V."/>
        </authorList>
    </citation>
    <scope>NUCLEOTIDE SEQUENCE [LARGE SCALE GENOMIC DNA]</scope>
    <source>
        <strain evidence="3">JAM81 / FGSC 10211</strain>
    </source>
</reference>
<keyword evidence="1" id="KW-0812">Transmembrane</keyword>
<evidence type="ECO:0000313" key="3">
    <source>
        <dbReference type="Proteomes" id="UP000007241"/>
    </source>
</evidence>
<name>F4P7V6_BATDJ</name>